<reference evidence="1 2" key="1">
    <citation type="submission" date="2015-01" db="EMBL/GenBank/DDBJ databases">
        <title>Comparative genomics of non-oral Prevotella species.</title>
        <authorList>
            <person name="Accetto T."/>
            <person name="Nograsek B."/>
            <person name="Avgustin G."/>
        </authorList>
    </citation>
    <scope>NUCLEOTIDE SEQUENCE [LARGE SCALE GENOMIC DNA]</scope>
    <source>
        <strain evidence="1 2">P5-119</strain>
    </source>
</reference>
<evidence type="ECO:0008006" key="3">
    <source>
        <dbReference type="Google" id="ProtNLM"/>
    </source>
</evidence>
<evidence type="ECO:0000313" key="1">
    <source>
        <dbReference type="EMBL" id="KIP61810.1"/>
    </source>
</evidence>
<dbReference type="Pfam" id="PF14903">
    <property type="entry name" value="WG_beta_rep"/>
    <property type="match status" value="1"/>
</dbReference>
<dbReference type="RefSeq" id="WP_042519523.1">
    <property type="nucleotide sequence ID" value="NZ_JXQK01000062.1"/>
</dbReference>
<dbReference type="EMBL" id="JXQK01000062">
    <property type="protein sequence ID" value="KIP61810.1"/>
    <property type="molecule type" value="Genomic_DNA"/>
</dbReference>
<dbReference type="PANTHER" id="PTHR37841">
    <property type="entry name" value="GLR2918 PROTEIN"/>
    <property type="match status" value="1"/>
</dbReference>
<dbReference type="PANTHER" id="PTHR37841:SF1">
    <property type="entry name" value="DUF3298 DOMAIN-CONTAINING PROTEIN"/>
    <property type="match status" value="1"/>
</dbReference>
<dbReference type="Proteomes" id="UP000032046">
    <property type="component" value="Unassembled WGS sequence"/>
</dbReference>
<dbReference type="AlphaFoldDB" id="A0A0D0ISZ2"/>
<organism evidence="1 2">
    <name type="scientific">Prevotella pectinovora</name>
    <dbReference type="NCBI Taxonomy" id="1602169"/>
    <lineage>
        <taxon>Bacteria</taxon>
        <taxon>Pseudomonadati</taxon>
        <taxon>Bacteroidota</taxon>
        <taxon>Bacteroidia</taxon>
        <taxon>Bacteroidales</taxon>
        <taxon>Prevotellaceae</taxon>
        <taxon>Prevotella</taxon>
    </lineage>
</organism>
<name>A0A0D0ISZ2_9BACT</name>
<proteinExistence type="predicted"/>
<dbReference type="STRING" id="1602171.ST44_08560"/>
<dbReference type="InterPro" id="IPR032774">
    <property type="entry name" value="WG_beta_rep"/>
</dbReference>
<gene>
    <name evidence="1" type="ORF">ST44_08560</name>
</gene>
<sequence length="597" mass="69062">MSSILKILVDIQCLVYCDFEEVGEAFPNSILKIELRKGIYIIDFKKDDINLKSIKYKIESDDEDYLLEESLANFYTKEKEARRRKDISEKEVLWIDVGGNWRIMSVDNDILNSVAMKSWIDLPNSYNLLPMGQHRDPDIDACGYIPFNIGGTLMEDDLTGFFISGGTWGCLDKSGKVVIQPIYSRKVFFYNDQVASTYINGIFSGVINQFGEKSFAEFDSVLPVDEVVGYYDVSQQNKHGIVNKHGEFILPLNYLSFGYHTSKVIWAQDTLSKKWGLLRFDATIVLPFIYDNINKAEDGYFVCKNEKWGTVNLEGKVIVDTKYQIITRISKCYYNPSNPSAYEDLDYLYNNYSIVVLGNNYEGYKYGIVNTHFVKHFSSQTITIAFKEIIPCKYDAIYSKGGKHYSDDDLVEAATNQRGAPDGLFEITDVYFVLKREHMQCDGYDKKGNITYSFICDEFNSKYKILSQKYYLRNTKNEFDDSPYDILETIDFYDGTYFTKNIYPDDWDGYTSIPAIGQVNVKHKISYLIGKRDGKWCVFDNRESNTFDCKKNEASEYYCLYNNRPTTILFSYKCDKIIEFGILLSGEYFAIVEIENY</sequence>
<feature type="non-terminal residue" evidence="1">
    <location>
        <position position="597"/>
    </location>
</feature>
<comment type="caution">
    <text evidence="1">The sequence shown here is derived from an EMBL/GenBank/DDBJ whole genome shotgun (WGS) entry which is preliminary data.</text>
</comment>
<accession>A0A0D0ISZ2</accession>
<protein>
    <recommendedName>
        <fullName evidence="3">WG repeat-containing protein</fullName>
    </recommendedName>
</protein>
<evidence type="ECO:0000313" key="2">
    <source>
        <dbReference type="Proteomes" id="UP000032046"/>
    </source>
</evidence>
<keyword evidence="2" id="KW-1185">Reference proteome</keyword>